<sequence length="830" mass="94936">MDSTVEVYSLPQLQDRIKRDPGAYLSDFELQLQHFYSTLEVFRLNPQNIPKEIFQLMIFIAQTSPYYYKYGVCNKFIEKLLHELKNNSSLMTSDMRVSMASSLILLSNQKIIDIVYLLPLWFDLMKLPDKILRLKLMKHIVSSIVKANTKKSGKKNSKNKSKTILKSKQIGTSFPISETTFSYFNASGGADSPSQLGREQNTASYNLSVGYDLKRFNSTIISFLREKMGDPRDTLRSLAILIEVHRQHVWNNAQTVNIIANCCIGNTSPKVAATAARFLLGRTCMMEELEDDVDEEEEKRELAAEAAKAMRSALIGVSSSSRKKKIEKAKQAMKKLEKQKKNKSDGNSLIRSNQCIDLIHSPQEFAEELFHRVARHVDPFEVRMTLIGLISRLIERHRLIIINYYSYLSKYLSPNNKNVTNVLAFLAQACHELIPPQELSSTIRLLMDNFVNECCRPEVIVVGLNTIREICQRVPLVMDKDKLLDLANFRKMNNKGVSIAAKSLINLYREIMPSMLHSSLMSREAAINLKGGKIDENALSYGYKKIEDSISGAELLMKYNSRKRSSRHDSKDDSSKSPDEYETEDEVDVDQDTSDDEDIDLEDMDDYEEDIEELESEDEDFIELASSNSGPEIEESSTSKSDSQNIVFDKILDQDDFKMIKKLKTRVEATKSLGVSGESRENFDFSTASDDNSVLCPTDEDDQSSHSSSGDEGGTDSDDSTDYDISRDIRQEITRNMGRKKLNKQQRVQSIMEGRKDRQSFKEKRIIESMNKKQSIPNEVKSRNKPMMMVIKKRGINKKNETSNMKISRIKKHIRNLKMDTGKKKRFRKR</sequence>
<name>A0ABQ8P4L2_9CRYT</name>
<feature type="domain" description="SDA1 N-terminal" evidence="4">
    <location>
        <begin position="59"/>
        <end position="159"/>
    </location>
</feature>
<feature type="region of interest" description="Disordered" evidence="3">
    <location>
        <begin position="562"/>
        <end position="647"/>
    </location>
</feature>
<keyword evidence="1" id="KW-0690">Ribosome biogenesis</keyword>
<keyword evidence="1" id="KW-0539">Nucleus</keyword>
<dbReference type="InterPro" id="IPR012977">
    <property type="entry name" value="SDA1_N"/>
</dbReference>
<comment type="similarity">
    <text evidence="1">Belongs to the SDA1 family.</text>
</comment>
<evidence type="ECO:0000313" key="5">
    <source>
        <dbReference type="EMBL" id="KAJ1608061.1"/>
    </source>
</evidence>
<keyword evidence="2" id="KW-0175">Coiled coil</keyword>
<dbReference type="EMBL" id="JAPCXB010000106">
    <property type="protein sequence ID" value="KAJ1608061.1"/>
    <property type="molecule type" value="Genomic_DNA"/>
</dbReference>
<feature type="coiled-coil region" evidence="2">
    <location>
        <begin position="286"/>
        <end position="346"/>
    </location>
</feature>
<evidence type="ECO:0000256" key="2">
    <source>
        <dbReference type="SAM" id="Coils"/>
    </source>
</evidence>
<feature type="compositionally biased region" description="Basic and acidic residues" evidence="3">
    <location>
        <begin position="567"/>
        <end position="579"/>
    </location>
</feature>
<dbReference type="PANTHER" id="PTHR12730:SF0">
    <property type="entry name" value="PROTEIN SDA1 HOMOLOG"/>
    <property type="match status" value="1"/>
</dbReference>
<dbReference type="InterPro" id="IPR016024">
    <property type="entry name" value="ARM-type_fold"/>
</dbReference>
<feature type="compositionally biased region" description="Acidic residues" evidence="3">
    <location>
        <begin position="580"/>
        <end position="622"/>
    </location>
</feature>
<accession>A0ABQ8P4L2</accession>
<comment type="function">
    <text evidence="1">Required for 60S pre-ribosomal subunits export to the cytoplasm.</text>
</comment>
<feature type="domain" description="SDA1 N-terminal" evidence="4">
    <location>
        <begin position="215"/>
        <end position="491"/>
    </location>
</feature>
<protein>
    <recommendedName>
        <fullName evidence="1">Protein SDA1</fullName>
    </recommendedName>
</protein>
<dbReference type="Pfam" id="PF08158">
    <property type="entry name" value="SDA1_HEAT"/>
    <property type="match status" value="2"/>
</dbReference>
<proteinExistence type="inferred from homology"/>
<organism evidence="5 6">
    <name type="scientific">Cryptosporidium canis</name>
    <dbReference type="NCBI Taxonomy" id="195482"/>
    <lineage>
        <taxon>Eukaryota</taxon>
        <taxon>Sar</taxon>
        <taxon>Alveolata</taxon>
        <taxon>Apicomplexa</taxon>
        <taxon>Conoidasida</taxon>
        <taxon>Coccidia</taxon>
        <taxon>Eucoccidiorida</taxon>
        <taxon>Eimeriorina</taxon>
        <taxon>Cryptosporidiidae</taxon>
        <taxon>Cryptosporidium</taxon>
    </lineage>
</organism>
<dbReference type="SUPFAM" id="SSF48371">
    <property type="entry name" value="ARM repeat"/>
    <property type="match status" value="1"/>
</dbReference>
<gene>
    <name evidence="5" type="ORF">OJ252_2642</name>
</gene>
<feature type="compositionally biased region" description="Acidic residues" evidence="3">
    <location>
        <begin position="713"/>
        <end position="722"/>
    </location>
</feature>
<reference evidence="5" key="1">
    <citation type="submission" date="2022-10" db="EMBL/GenBank/DDBJ databases">
        <title>Adaptive evolution leads to modifications in subtelomeric GC content in a zoonotic Cryptosporidium species.</title>
        <authorList>
            <person name="Li J."/>
            <person name="Feng Y."/>
            <person name="Xiao L."/>
        </authorList>
    </citation>
    <scope>NUCLEOTIDE SEQUENCE</scope>
    <source>
        <strain evidence="5">25894</strain>
    </source>
</reference>
<evidence type="ECO:0000313" key="6">
    <source>
        <dbReference type="Proteomes" id="UP001071777"/>
    </source>
</evidence>
<keyword evidence="1" id="KW-0653">Protein transport</keyword>
<keyword evidence="6" id="KW-1185">Reference proteome</keyword>
<comment type="caution">
    <text evidence="5">The sequence shown here is derived from an EMBL/GenBank/DDBJ whole genome shotgun (WGS) entry which is preliminary data.</text>
</comment>
<dbReference type="InterPro" id="IPR027312">
    <property type="entry name" value="Sda1"/>
</dbReference>
<evidence type="ECO:0000256" key="1">
    <source>
        <dbReference type="RuleBase" id="RU365057"/>
    </source>
</evidence>
<evidence type="ECO:0000256" key="3">
    <source>
        <dbReference type="SAM" id="MobiDB-lite"/>
    </source>
</evidence>
<feature type="region of interest" description="Disordered" evidence="3">
    <location>
        <begin position="668"/>
        <end position="761"/>
    </location>
</feature>
<feature type="compositionally biased region" description="Polar residues" evidence="3">
    <location>
        <begin position="625"/>
        <end position="646"/>
    </location>
</feature>
<comment type="subcellular location">
    <subcellularLocation>
        <location evidence="1">Nucleus</location>
        <location evidence="1">Nucleolus</location>
    </subcellularLocation>
</comment>
<dbReference type="PANTHER" id="PTHR12730">
    <property type="entry name" value="HSDA/SDA1-RELATED"/>
    <property type="match status" value="1"/>
</dbReference>
<feature type="compositionally biased region" description="Basic and acidic residues" evidence="3">
    <location>
        <begin position="724"/>
        <end position="733"/>
    </location>
</feature>
<dbReference type="Proteomes" id="UP001071777">
    <property type="component" value="Unassembled WGS sequence"/>
</dbReference>
<evidence type="ECO:0000259" key="4">
    <source>
        <dbReference type="Pfam" id="PF08158"/>
    </source>
</evidence>
<keyword evidence="1" id="KW-0813">Transport</keyword>